<dbReference type="Proteomes" id="UP000286270">
    <property type="component" value="Unassembled WGS sequence"/>
</dbReference>
<organism evidence="1 2">
    <name type="scientific">Bacteroides fragilis</name>
    <dbReference type="NCBI Taxonomy" id="817"/>
    <lineage>
        <taxon>Bacteria</taxon>
        <taxon>Pseudomonadati</taxon>
        <taxon>Bacteroidota</taxon>
        <taxon>Bacteroidia</taxon>
        <taxon>Bacteroidales</taxon>
        <taxon>Bacteroidaceae</taxon>
        <taxon>Bacteroides</taxon>
    </lineage>
</organism>
<dbReference type="RefSeq" id="WP_122142067.1">
    <property type="nucleotide sequence ID" value="NZ_JAFKPL010000046.1"/>
</dbReference>
<evidence type="ECO:0000313" key="1">
    <source>
        <dbReference type="EMBL" id="RGV56560.1"/>
    </source>
</evidence>
<dbReference type="EMBL" id="QRZH01000004">
    <property type="protein sequence ID" value="RGV56560.1"/>
    <property type="molecule type" value="Genomic_DNA"/>
</dbReference>
<sequence>MKIDFRKIVVYDIEGNVMTKEIEKKDSEGNSIGTEIIPDYRDLSKNLGNAIFFNVEDINEQEIGRKIYHDGEIEIDEARAALIKRFAEKIFYAYIKVPLFQLLDEAIEKSKTENL</sequence>
<gene>
    <name evidence="1" type="ORF">DWW08_06150</name>
</gene>
<proteinExistence type="predicted"/>
<dbReference type="AlphaFoldDB" id="A0A412YGM8"/>
<accession>A0A412YGM8</accession>
<name>A0A412YGM8_BACFG</name>
<evidence type="ECO:0000313" key="2">
    <source>
        <dbReference type="Proteomes" id="UP000286270"/>
    </source>
</evidence>
<comment type="caution">
    <text evidence="1">The sequence shown here is derived from an EMBL/GenBank/DDBJ whole genome shotgun (WGS) entry which is preliminary data.</text>
</comment>
<protein>
    <submittedName>
        <fullName evidence="1">Uncharacterized protein</fullName>
    </submittedName>
</protein>
<reference evidence="1 2" key="1">
    <citation type="submission" date="2018-08" db="EMBL/GenBank/DDBJ databases">
        <title>A genome reference for cultivated species of the human gut microbiota.</title>
        <authorList>
            <person name="Zou Y."/>
            <person name="Xue W."/>
            <person name="Luo G."/>
        </authorList>
    </citation>
    <scope>NUCLEOTIDE SEQUENCE [LARGE SCALE GENOMIC DNA]</scope>
    <source>
        <strain evidence="1 2">AF14-26</strain>
    </source>
</reference>